<keyword evidence="4" id="KW-1185">Reference proteome</keyword>
<dbReference type="GO" id="GO:0016746">
    <property type="term" value="F:acyltransferase activity"/>
    <property type="evidence" value="ECO:0007669"/>
    <property type="project" value="UniProtKB-KW"/>
</dbReference>
<organism evidence="3 4">
    <name type="scientific">Aeoliella straminimaris</name>
    <dbReference type="NCBI Taxonomy" id="2954799"/>
    <lineage>
        <taxon>Bacteria</taxon>
        <taxon>Pseudomonadati</taxon>
        <taxon>Planctomycetota</taxon>
        <taxon>Planctomycetia</taxon>
        <taxon>Pirellulales</taxon>
        <taxon>Lacipirellulaceae</taxon>
        <taxon>Aeoliella</taxon>
    </lineage>
</organism>
<reference evidence="3" key="1">
    <citation type="submission" date="2022-06" db="EMBL/GenBank/DDBJ databases">
        <title>Aeoliella straminimaris, a novel planctomycete from sediments.</title>
        <authorList>
            <person name="Vitorino I.R."/>
            <person name="Lage O.M."/>
        </authorList>
    </citation>
    <scope>NUCLEOTIDE SEQUENCE</scope>
    <source>
        <strain evidence="3">ICT_H6.2</strain>
    </source>
</reference>
<feature type="region of interest" description="Disordered" evidence="1">
    <location>
        <begin position="192"/>
        <end position="211"/>
    </location>
</feature>
<dbReference type="InterPro" id="IPR038740">
    <property type="entry name" value="BioF2-like_GNAT_dom"/>
</dbReference>
<dbReference type="Pfam" id="PF13480">
    <property type="entry name" value="Acetyltransf_6"/>
    <property type="match status" value="1"/>
</dbReference>
<proteinExistence type="predicted"/>
<evidence type="ECO:0000313" key="3">
    <source>
        <dbReference type="EMBL" id="MCO6046982.1"/>
    </source>
</evidence>
<dbReference type="AlphaFoldDB" id="A0A9X2FDB5"/>
<dbReference type="EMBL" id="JAMXLR010000082">
    <property type="protein sequence ID" value="MCO6046982.1"/>
    <property type="molecule type" value="Genomic_DNA"/>
</dbReference>
<dbReference type="InterPro" id="IPR016181">
    <property type="entry name" value="Acyl_CoA_acyltransferase"/>
</dbReference>
<evidence type="ECO:0000256" key="1">
    <source>
        <dbReference type="SAM" id="MobiDB-lite"/>
    </source>
</evidence>
<evidence type="ECO:0000313" key="4">
    <source>
        <dbReference type="Proteomes" id="UP001155241"/>
    </source>
</evidence>
<dbReference type="Gene3D" id="3.40.630.30">
    <property type="match status" value="1"/>
</dbReference>
<dbReference type="SUPFAM" id="SSF55729">
    <property type="entry name" value="Acyl-CoA N-acyltransferases (Nat)"/>
    <property type="match status" value="1"/>
</dbReference>
<dbReference type="EC" id="2.3.1.-" evidence="3"/>
<dbReference type="Proteomes" id="UP001155241">
    <property type="component" value="Unassembled WGS sequence"/>
</dbReference>
<comment type="caution">
    <text evidence="3">The sequence shown here is derived from an EMBL/GenBank/DDBJ whole genome shotgun (WGS) entry which is preliminary data.</text>
</comment>
<accession>A0A9X2FDB5</accession>
<sequence length="370" mass="41554">MAEVTEINHPSDLAAYRATWNALLARTANATFFQTLDWLEIFWQHFGDDQRLRVLVVEEHGQAIGIVPLCVRTQQHRLGPLRTLTYPLDGWDNFYAPLGDRPMATLTAAIAYLGKAPRDWDRVQLVGAIGDMGDGQPTRQSMTLGGMRPTVTAMGVASLVDLAGDWESYLASRSAKTRHMLRRHLREVQQSSGVEYLRHRPQSRQQGDGQPRWDLFDQCQQVAEQSWQSHSVGGNTLCHPRYRDFYRDAHAAAARLGMLDLNLLLLDGQAVAFNYNYLHRGRLTGLRMGFAPQASQFSAGMLLMAAMLRDSCERGDALVDLGAGNQPFKCRLRTDEQMSHQLTYTPLSAVRCQALRLARWVRGETSVASK</sequence>
<evidence type="ECO:0000259" key="2">
    <source>
        <dbReference type="Pfam" id="PF13480"/>
    </source>
</evidence>
<gene>
    <name evidence="3" type="ORF">NG895_24040</name>
</gene>
<protein>
    <submittedName>
        <fullName evidence="3">GNAT family N-acetyltransferase</fullName>
        <ecNumber evidence="3">2.3.1.-</ecNumber>
    </submittedName>
</protein>
<name>A0A9X2FDB5_9BACT</name>
<feature type="domain" description="BioF2-like acetyltransferase" evidence="2">
    <location>
        <begin position="175"/>
        <end position="329"/>
    </location>
</feature>
<keyword evidence="3" id="KW-0808">Transferase</keyword>
<keyword evidence="3" id="KW-0012">Acyltransferase</keyword>
<dbReference type="RefSeq" id="WP_252855096.1">
    <property type="nucleotide sequence ID" value="NZ_JAMXLR010000082.1"/>
</dbReference>